<dbReference type="SUPFAM" id="SSF49313">
    <property type="entry name" value="Cadherin-like"/>
    <property type="match status" value="1"/>
</dbReference>
<evidence type="ECO:0000256" key="3">
    <source>
        <dbReference type="ARBA" id="ARBA00022989"/>
    </source>
</evidence>
<evidence type="ECO:0000256" key="7">
    <source>
        <dbReference type="SAM" id="Phobius"/>
    </source>
</evidence>
<feature type="region of interest" description="Disordered" evidence="6">
    <location>
        <begin position="1"/>
        <end position="24"/>
    </location>
</feature>
<evidence type="ECO:0000256" key="2">
    <source>
        <dbReference type="ARBA" id="ARBA00022692"/>
    </source>
</evidence>
<evidence type="ECO:0000256" key="6">
    <source>
        <dbReference type="SAM" id="MobiDB-lite"/>
    </source>
</evidence>
<dbReference type="AlphaFoldDB" id="A0ABD3WPV3"/>
<feature type="domain" description="Cadherin" evidence="8">
    <location>
        <begin position="155"/>
        <end position="236"/>
    </location>
</feature>
<evidence type="ECO:0000256" key="5">
    <source>
        <dbReference type="PROSITE-ProRule" id="PRU00043"/>
    </source>
</evidence>
<keyword evidence="4" id="KW-0325">Glycoprotein</keyword>
<evidence type="ECO:0000259" key="8">
    <source>
        <dbReference type="PROSITE" id="PS50268"/>
    </source>
</evidence>
<name>A0ABD3WPV3_SINWO</name>
<protein>
    <recommendedName>
        <fullName evidence="8">Cadherin domain-containing protein</fullName>
    </recommendedName>
</protein>
<keyword evidence="10" id="KW-1185">Reference proteome</keyword>
<feature type="compositionally biased region" description="Basic and acidic residues" evidence="6">
    <location>
        <begin position="1"/>
        <end position="12"/>
    </location>
</feature>
<feature type="compositionally biased region" description="Polar residues" evidence="6">
    <location>
        <begin position="15"/>
        <end position="24"/>
    </location>
</feature>
<organism evidence="9 10">
    <name type="scientific">Sinanodonta woodiana</name>
    <name type="common">Chinese pond mussel</name>
    <name type="synonym">Anodonta woodiana</name>
    <dbReference type="NCBI Taxonomy" id="1069815"/>
    <lineage>
        <taxon>Eukaryota</taxon>
        <taxon>Metazoa</taxon>
        <taxon>Spiralia</taxon>
        <taxon>Lophotrochozoa</taxon>
        <taxon>Mollusca</taxon>
        <taxon>Bivalvia</taxon>
        <taxon>Autobranchia</taxon>
        <taxon>Heteroconchia</taxon>
        <taxon>Palaeoheterodonta</taxon>
        <taxon>Unionida</taxon>
        <taxon>Unionoidea</taxon>
        <taxon>Unionidae</taxon>
        <taxon>Unioninae</taxon>
        <taxon>Sinanodonta</taxon>
    </lineage>
</organism>
<dbReference type="PANTHER" id="PTHR24028:SF146">
    <property type="entry name" value="CADHERIN 96CB, ISOFORM D-RELATED"/>
    <property type="match status" value="1"/>
</dbReference>
<keyword evidence="5" id="KW-0106">Calcium</keyword>
<dbReference type="InterPro" id="IPR015919">
    <property type="entry name" value="Cadherin-like_sf"/>
</dbReference>
<feature type="transmembrane region" description="Helical" evidence="7">
    <location>
        <begin position="372"/>
        <end position="398"/>
    </location>
</feature>
<evidence type="ECO:0000256" key="1">
    <source>
        <dbReference type="ARBA" id="ARBA00004167"/>
    </source>
</evidence>
<dbReference type="InterPro" id="IPR002126">
    <property type="entry name" value="Cadherin-like_dom"/>
</dbReference>
<accession>A0ABD3WPV3</accession>
<evidence type="ECO:0000313" key="10">
    <source>
        <dbReference type="Proteomes" id="UP001634394"/>
    </source>
</evidence>
<evidence type="ECO:0000313" key="9">
    <source>
        <dbReference type="EMBL" id="KAL3875999.1"/>
    </source>
</evidence>
<dbReference type="PROSITE" id="PS50268">
    <property type="entry name" value="CADHERIN_2"/>
    <property type="match status" value="1"/>
</dbReference>
<reference evidence="9 10" key="1">
    <citation type="submission" date="2024-11" db="EMBL/GenBank/DDBJ databases">
        <title>Chromosome-level genome assembly of the freshwater bivalve Anodonta woodiana.</title>
        <authorList>
            <person name="Chen X."/>
        </authorList>
    </citation>
    <scope>NUCLEOTIDE SEQUENCE [LARGE SCALE GENOMIC DNA]</scope>
    <source>
        <strain evidence="9">MN2024</strain>
        <tissue evidence="9">Gills</tissue>
    </source>
</reference>
<dbReference type="GO" id="GO:0016020">
    <property type="term" value="C:membrane"/>
    <property type="evidence" value="ECO:0007669"/>
    <property type="project" value="UniProtKB-SubCell"/>
</dbReference>
<keyword evidence="7" id="KW-0472">Membrane</keyword>
<evidence type="ECO:0000256" key="4">
    <source>
        <dbReference type="ARBA" id="ARBA00023180"/>
    </source>
</evidence>
<comment type="caution">
    <text evidence="9">The sequence shown here is derived from an EMBL/GenBank/DDBJ whole genome shotgun (WGS) entry which is preliminary data.</text>
</comment>
<sequence>MELPGLEREGGCSKESPTLNKTGTSHHLEAVQHHLWERQVSSQSNMCTHASEASSQTCSEATSSIPDYNHVSEMDLPGTMIFNVSKPSSWNISYSISRPAGSVLLTYFRDFQSDVFFCFYLNKSLDLEELCSILGTELVMIEFSFSCDTVSKKVYLLISPENEFDPYINISGNLNIPENTTVGTVVYNLFPRTSDKDRPLTGTFLFDLDTADDRARSSTATLQIYVTDVDDQSPQFDYPGCVATCLFPEYTAITNLTFMGPLTVQPAPIKAHNPDTLNISIAYSFYNEISGGSSSDDNSGFFRIDQNTGTVYQLKPASDAFWPTQRILIIAEKVGSMQPPAYAVITVRVSQKDSSLDKSELPGDPKIDEQSLMPAVIAVSVVLGITVITSAIIICTLWHRYRKLAFQVYSQPMERNQEHPSTDPSRIKA</sequence>
<dbReference type="EMBL" id="JBJQND010000005">
    <property type="protein sequence ID" value="KAL3875999.1"/>
    <property type="molecule type" value="Genomic_DNA"/>
</dbReference>
<gene>
    <name evidence="9" type="ORF">ACJMK2_033888</name>
</gene>
<keyword evidence="2 7" id="KW-0812">Transmembrane</keyword>
<dbReference type="PANTHER" id="PTHR24028">
    <property type="entry name" value="CADHERIN-87A"/>
    <property type="match status" value="1"/>
</dbReference>
<keyword evidence="3 7" id="KW-1133">Transmembrane helix</keyword>
<dbReference type="InterPro" id="IPR050174">
    <property type="entry name" value="Protocadherin/Cadherin-CA"/>
</dbReference>
<dbReference type="Proteomes" id="UP001634394">
    <property type="component" value="Unassembled WGS sequence"/>
</dbReference>
<dbReference type="GO" id="GO:0005509">
    <property type="term" value="F:calcium ion binding"/>
    <property type="evidence" value="ECO:0007669"/>
    <property type="project" value="UniProtKB-UniRule"/>
</dbReference>
<proteinExistence type="predicted"/>
<comment type="subcellular location">
    <subcellularLocation>
        <location evidence="1">Membrane</location>
        <topology evidence="1">Single-pass membrane protein</topology>
    </subcellularLocation>
</comment>